<gene>
    <name evidence="1" type="ORF">JCM19275_197</name>
</gene>
<dbReference type="AlphaFoldDB" id="A0A090WIG6"/>
<protein>
    <submittedName>
        <fullName evidence="1">Uncharacterized protein</fullName>
    </submittedName>
</protein>
<name>A0A090WIG6_NONUL</name>
<sequence length="57" mass="6682">MYPKDVQIITGRSERYGRNVISDIKLLLKKEKHQLVTIEEFCSYMGLEISKVEPLIK</sequence>
<evidence type="ECO:0000313" key="2">
    <source>
        <dbReference type="Proteomes" id="UP000029647"/>
    </source>
</evidence>
<proteinExistence type="predicted"/>
<reference evidence="1 2" key="1">
    <citation type="journal article" date="2014" name="Genome Announc.">
        <title>Draft Genome Sequences of Marine Flavobacterium Nonlabens Strains NR17, NR24, NR27, NR32, NR33, and Ara13.</title>
        <authorList>
            <person name="Nakanishi M."/>
            <person name="Meirelles P."/>
            <person name="Suzuki R."/>
            <person name="Takatani N."/>
            <person name="Mino S."/>
            <person name="Suda W."/>
            <person name="Oshima K."/>
            <person name="Hattori M."/>
            <person name="Ohkuma M."/>
            <person name="Hosokawa M."/>
            <person name="Miyashita K."/>
            <person name="Thompson F.L."/>
            <person name="Niwa A."/>
            <person name="Sawabe T."/>
            <person name="Sawabe T."/>
        </authorList>
    </citation>
    <scope>NUCLEOTIDE SEQUENCE [LARGE SCALE GENOMIC DNA]</scope>
    <source>
        <strain evidence="2">JCM19275</strain>
    </source>
</reference>
<comment type="caution">
    <text evidence="1">The sequence shown here is derived from an EMBL/GenBank/DDBJ whole genome shotgun (WGS) entry which is preliminary data.</text>
</comment>
<evidence type="ECO:0000313" key="1">
    <source>
        <dbReference type="EMBL" id="GAL75973.1"/>
    </source>
</evidence>
<organism evidence="1 2">
    <name type="scientific">Nonlabens ulvanivorans</name>
    <name type="common">Persicivirga ulvanivorans</name>
    <dbReference type="NCBI Taxonomy" id="906888"/>
    <lineage>
        <taxon>Bacteria</taxon>
        <taxon>Pseudomonadati</taxon>
        <taxon>Bacteroidota</taxon>
        <taxon>Flavobacteriia</taxon>
        <taxon>Flavobacteriales</taxon>
        <taxon>Flavobacteriaceae</taxon>
        <taxon>Nonlabens</taxon>
    </lineage>
</organism>
<dbReference type="Proteomes" id="UP000029647">
    <property type="component" value="Unassembled WGS sequence"/>
</dbReference>
<accession>A0A090WIG6</accession>
<dbReference type="EMBL" id="BBNT01000007">
    <property type="protein sequence ID" value="GAL75973.1"/>
    <property type="molecule type" value="Genomic_DNA"/>
</dbReference>